<accession>A0AAW1P951</accession>
<dbReference type="EMBL" id="JALJOR010000014">
    <property type="protein sequence ID" value="KAK9806214.1"/>
    <property type="molecule type" value="Genomic_DNA"/>
</dbReference>
<feature type="compositionally biased region" description="Low complexity" evidence="1">
    <location>
        <begin position="360"/>
        <end position="373"/>
    </location>
</feature>
<feature type="compositionally biased region" description="Polar residues" evidence="1">
    <location>
        <begin position="334"/>
        <end position="354"/>
    </location>
</feature>
<sequence length="516" mass="55359">MAEDEEDQQAPVRRRKPEQAAVPRGFRRCQECKEPLHVASKVCPSCGAKMIPSAKARKRKPDGPASSNAEGSGAGKADKADSSGSEASSADEADSDSDNAAASSSDEEDQNNEEQAQKKERMRESSRAGTYERVVLDRLTSKAKVQPAEGLDLAAFVVKGKRARPMLELRAGSNLWFQATILKESQNEMKVHFPATEDEEEVIEWLRKSSSRIWRGSMATKDWRHLGKGAWQPRAKPKAARGRKGRAARKPGRRPGGARGSLMGETTDTRTGGTGMSVEGSEDSEGQEDVASPRPLVPALGPKQAAGRRSVLDSESESDVDVEGNGESADDQTQDQAGTARQQTHRTAGTSGRQADTAARRQGGSAQQAQPGPLQGLVDWFSCHFSLLQSAGRLGSHPLGTTPECGMVPVKVEVLQSGRVELGQEGGQKAHRQSKLAPPETKAHISKIAGPSKPGLHDGDDSDSDPARKRQKRQAVGPRELNGILSSPFAWEKKRRQAAASSSSAETGAFGPTWER</sequence>
<feature type="compositionally biased region" description="Basic residues" evidence="1">
    <location>
        <begin position="235"/>
        <end position="253"/>
    </location>
</feature>
<dbReference type="AlphaFoldDB" id="A0AAW1P951"/>
<evidence type="ECO:0000256" key="1">
    <source>
        <dbReference type="SAM" id="MobiDB-lite"/>
    </source>
</evidence>
<feature type="region of interest" description="Disordered" evidence="1">
    <location>
        <begin position="52"/>
        <end position="131"/>
    </location>
</feature>
<reference evidence="2 3" key="1">
    <citation type="journal article" date="2024" name="Nat. Commun.">
        <title>Phylogenomics reveals the evolutionary origins of lichenization in chlorophyte algae.</title>
        <authorList>
            <person name="Puginier C."/>
            <person name="Libourel C."/>
            <person name="Otte J."/>
            <person name="Skaloud P."/>
            <person name="Haon M."/>
            <person name="Grisel S."/>
            <person name="Petersen M."/>
            <person name="Berrin J.G."/>
            <person name="Delaux P.M."/>
            <person name="Dal Grande F."/>
            <person name="Keller J."/>
        </authorList>
    </citation>
    <scope>NUCLEOTIDE SEQUENCE [LARGE SCALE GENOMIC DNA]</scope>
    <source>
        <strain evidence="2 3">SAG 2043</strain>
    </source>
</reference>
<gene>
    <name evidence="2" type="ORF">WJX72_005677</name>
</gene>
<evidence type="ECO:0000313" key="3">
    <source>
        <dbReference type="Proteomes" id="UP001489004"/>
    </source>
</evidence>
<protein>
    <submittedName>
        <fullName evidence="2">Uncharacterized protein</fullName>
    </submittedName>
</protein>
<feature type="compositionally biased region" description="Acidic residues" evidence="1">
    <location>
        <begin position="314"/>
        <end position="333"/>
    </location>
</feature>
<feature type="region of interest" description="Disordered" evidence="1">
    <location>
        <begin position="423"/>
        <end position="516"/>
    </location>
</feature>
<comment type="caution">
    <text evidence="2">The sequence shown here is derived from an EMBL/GenBank/DDBJ whole genome shotgun (WGS) entry which is preliminary data.</text>
</comment>
<proteinExistence type="predicted"/>
<name>A0AAW1P951_9CHLO</name>
<feature type="region of interest" description="Disordered" evidence="1">
    <location>
        <begin position="225"/>
        <end position="373"/>
    </location>
</feature>
<keyword evidence="3" id="KW-1185">Reference proteome</keyword>
<dbReference type="Proteomes" id="UP001489004">
    <property type="component" value="Unassembled WGS sequence"/>
</dbReference>
<organism evidence="2 3">
    <name type="scientific">[Myrmecia] bisecta</name>
    <dbReference type="NCBI Taxonomy" id="41462"/>
    <lineage>
        <taxon>Eukaryota</taxon>
        <taxon>Viridiplantae</taxon>
        <taxon>Chlorophyta</taxon>
        <taxon>core chlorophytes</taxon>
        <taxon>Trebouxiophyceae</taxon>
        <taxon>Trebouxiales</taxon>
        <taxon>Trebouxiaceae</taxon>
        <taxon>Myrmecia</taxon>
    </lineage>
</organism>
<feature type="region of interest" description="Disordered" evidence="1">
    <location>
        <begin position="1"/>
        <end position="33"/>
    </location>
</feature>
<evidence type="ECO:0000313" key="2">
    <source>
        <dbReference type="EMBL" id="KAK9806214.1"/>
    </source>
</evidence>
<feature type="compositionally biased region" description="Basic and acidic residues" evidence="1">
    <location>
        <begin position="115"/>
        <end position="126"/>
    </location>
</feature>